<protein>
    <recommendedName>
        <fullName evidence="3">ATP-binding protein</fullName>
    </recommendedName>
</protein>
<sequence length="182" mass="19445">MSLALFVTGAPGSGKSTVGAELARRLRGALIDLDTATETMTAVVGDLLGVHDLDDPRLARATRDARYAAIEALALDSLRVGTDVVLVAPFTRERRDPAAWETARLRMAEAGGRAILIWLRIDAEEVARRIRGRGAGRDLAKVDPEWVAALDLEPPAVAHVAVDARRTPAKIAQDVLGEVLLA</sequence>
<dbReference type="Proteomes" id="UP001499938">
    <property type="component" value="Unassembled WGS sequence"/>
</dbReference>
<organism evidence="1 2">
    <name type="scientific">Nostocoides veronense</name>
    <dbReference type="NCBI Taxonomy" id="330836"/>
    <lineage>
        <taxon>Bacteria</taxon>
        <taxon>Bacillati</taxon>
        <taxon>Actinomycetota</taxon>
        <taxon>Actinomycetes</taxon>
        <taxon>Micrococcales</taxon>
        <taxon>Intrasporangiaceae</taxon>
        <taxon>Nostocoides</taxon>
    </lineage>
</organism>
<keyword evidence="2" id="KW-1185">Reference proteome</keyword>
<dbReference type="InterPro" id="IPR027417">
    <property type="entry name" value="P-loop_NTPase"/>
</dbReference>
<name>A0ABN2L9D7_9MICO</name>
<reference evidence="1 2" key="1">
    <citation type="journal article" date="2019" name="Int. J. Syst. Evol. Microbiol.">
        <title>The Global Catalogue of Microorganisms (GCM) 10K type strain sequencing project: providing services to taxonomists for standard genome sequencing and annotation.</title>
        <authorList>
            <consortium name="The Broad Institute Genomics Platform"/>
            <consortium name="The Broad Institute Genome Sequencing Center for Infectious Disease"/>
            <person name="Wu L."/>
            <person name="Ma J."/>
        </authorList>
    </citation>
    <scope>NUCLEOTIDE SEQUENCE [LARGE SCALE GENOMIC DNA]</scope>
    <source>
        <strain evidence="1 2">JCM 15592</strain>
    </source>
</reference>
<dbReference type="Pfam" id="PF13671">
    <property type="entry name" value="AAA_33"/>
    <property type="match status" value="1"/>
</dbReference>
<gene>
    <name evidence="1" type="ORF">GCM10009811_01030</name>
</gene>
<dbReference type="SUPFAM" id="SSF52540">
    <property type="entry name" value="P-loop containing nucleoside triphosphate hydrolases"/>
    <property type="match status" value="1"/>
</dbReference>
<accession>A0ABN2L9D7</accession>
<dbReference type="Gene3D" id="3.40.50.300">
    <property type="entry name" value="P-loop containing nucleotide triphosphate hydrolases"/>
    <property type="match status" value="1"/>
</dbReference>
<dbReference type="EMBL" id="BAAAPO010000001">
    <property type="protein sequence ID" value="GAA1779429.1"/>
    <property type="molecule type" value="Genomic_DNA"/>
</dbReference>
<evidence type="ECO:0000313" key="2">
    <source>
        <dbReference type="Proteomes" id="UP001499938"/>
    </source>
</evidence>
<dbReference type="RefSeq" id="WP_344079696.1">
    <property type="nucleotide sequence ID" value="NZ_BAAAPO010000001.1"/>
</dbReference>
<evidence type="ECO:0008006" key="3">
    <source>
        <dbReference type="Google" id="ProtNLM"/>
    </source>
</evidence>
<evidence type="ECO:0000313" key="1">
    <source>
        <dbReference type="EMBL" id="GAA1779429.1"/>
    </source>
</evidence>
<comment type="caution">
    <text evidence="1">The sequence shown here is derived from an EMBL/GenBank/DDBJ whole genome shotgun (WGS) entry which is preliminary data.</text>
</comment>
<proteinExistence type="predicted"/>